<evidence type="ECO:0000313" key="11">
    <source>
        <dbReference type="EMBL" id="RPM19314.1"/>
    </source>
</evidence>
<dbReference type="AlphaFoldDB" id="A0A0C7D2P4"/>
<evidence type="ECO:0000313" key="12">
    <source>
        <dbReference type="EMBL" id="WOS78736.1"/>
    </source>
</evidence>
<evidence type="ECO:0000256" key="4">
    <source>
        <dbReference type="PROSITE-ProRule" id="PRU00433"/>
    </source>
</evidence>
<dbReference type="SUPFAM" id="SSF46626">
    <property type="entry name" value="Cytochrome c"/>
    <property type="match status" value="1"/>
</dbReference>
<dbReference type="InterPro" id="IPR036909">
    <property type="entry name" value="Cyt_c-like_dom_sf"/>
</dbReference>
<reference evidence="13" key="2">
    <citation type="submission" date="2015-06" db="EMBL/GenBank/DDBJ databases">
        <authorList>
            <person name="Radhakrishnan Rajesh"/>
            <person name="Underwood Anthony"/>
            <person name="Al-Shahib Ali"/>
        </authorList>
    </citation>
    <scope>NUCLEOTIDE SEQUENCE [LARGE SCALE GENOMIC DNA]</scope>
    <source>
        <strain evidence="13">P19_London_7_VIM_2_05_10</strain>
    </source>
</reference>
<dbReference type="Proteomes" id="UP000284767">
    <property type="component" value="Unassembled WGS sequence"/>
</dbReference>
<name>A0A0C7D2P4_PSEAI</name>
<sequence length="119" mass="12801">MNAPPDFRRAASHALWLALALTFACPLPGLADEHPDARRQAQLRHLLLQDCGSCHGLRLTGGLGPALTPEALRGKPRESLVATVLMGRPQTPMPPWAGLLSEDDAGWLVDRLIEGEIAP</sequence>
<evidence type="ECO:0000313" key="8">
    <source>
        <dbReference type="EMBL" id="MUI34815.1"/>
    </source>
</evidence>
<evidence type="ECO:0000313" key="10">
    <source>
        <dbReference type="EMBL" id="OTI60285.1"/>
    </source>
</evidence>
<dbReference type="SMR" id="A0A0C7D2P4"/>
<reference evidence="7" key="1">
    <citation type="submission" date="2015-06" db="EMBL/GenBank/DDBJ databases">
        <authorList>
            <person name="Radhakrishnan R."/>
            <person name="Underwood A."/>
            <person name="Al-Shahib A."/>
        </authorList>
    </citation>
    <scope>NUCLEOTIDE SEQUENCE</scope>
    <source>
        <strain evidence="7">P19_London_7_VIM_2_05_10</strain>
    </source>
</reference>
<reference evidence="9" key="7">
    <citation type="submission" date="2020-01" db="EMBL/GenBank/DDBJ databases">
        <title>Bacteria Cultured from War Wounds Associated with the Conflict in Eastern Ukraine.</title>
        <authorList>
            <person name="Snesrud E."/>
            <person name="Galac M.R."/>
            <person name="Mc Gann P."/>
            <person name="Valentine K."/>
            <person name="Viacheslav K."/>
        </authorList>
    </citation>
    <scope>NUCLEOTIDE SEQUENCE</scope>
    <source>
        <strain evidence="9">VNMU148</strain>
    </source>
</reference>
<evidence type="ECO:0000313" key="14">
    <source>
        <dbReference type="Proteomes" id="UP000194857"/>
    </source>
</evidence>
<evidence type="ECO:0000256" key="2">
    <source>
        <dbReference type="ARBA" id="ARBA00022723"/>
    </source>
</evidence>
<reference evidence="11 15" key="5">
    <citation type="submission" date="2019-01" db="EMBL/GenBank/DDBJ databases">
        <title>The Pseudomonas aeruginosa pan-genome provides new insights on its population structure, horizontal gene transfer and pathogenicity.</title>
        <authorList>
            <person name="Freschi L."/>
            <person name="Vincent A.T."/>
            <person name="Jeukens J."/>
            <person name="Emond-Rheault J.-G."/>
            <person name="Kukavica-Ibrulj I."/>
            <person name="Dupont M.-J."/>
            <person name="Charette S.J."/>
            <person name="Boyle B."/>
            <person name="Levesque R.C."/>
        </authorList>
    </citation>
    <scope>NUCLEOTIDE SEQUENCE [LARGE SCALE GENOMIC DNA]</scope>
    <source>
        <strain evidence="11 15">PA-W36</strain>
    </source>
</reference>
<protein>
    <submittedName>
        <fullName evidence="12">Cytochrome c55X</fullName>
    </submittedName>
</protein>
<proteinExistence type="predicted"/>
<reference evidence="8 16" key="6">
    <citation type="submission" date="2019-11" db="EMBL/GenBank/DDBJ databases">
        <title>Genomes of ocular Pseudomonas aeruginosa isolates.</title>
        <authorList>
            <person name="Khan M."/>
            <person name="Rice S.A."/>
            <person name="Willcox M.D.P."/>
            <person name="Stapleton F."/>
        </authorList>
    </citation>
    <scope>NUCLEOTIDE SEQUENCE [LARGE SCALE GENOMIC DNA]</scope>
    <source>
        <strain evidence="8 16">PA221</strain>
    </source>
</reference>
<evidence type="ECO:0000256" key="3">
    <source>
        <dbReference type="ARBA" id="ARBA00023004"/>
    </source>
</evidence>
<evidence type="ECO:0000256" key="1">
    <source>
        <dbReference type="ARBA" id="ARBA00022617"/>
    </source>
</evidence>
<dbReference type="EMBL" id="WXZT01000012">
    <property type="protein sequence ID" value="MZZ14140.1"/>
    <property type="molecule type" value="Genomic_DNA"/>
</dbReference>
<dbReference type="Proteomes" id="UP000194857">
    <property type="component" value="Unassembled WGS sequence"/>
</dbReference>
<reference evidence="12" key="8">
    <citation type="submission" date="2023-06" db="EMBL/GenBank/DDBJ databases">
        <authorList>
            <consortium name="Clinical and Environmental Microbiology Branch: Whole genome sequencing antimicrobial resistance pathogens in the healthcare setting"/>
        </authorList>
    </citation>
    <scope>NUCLEOTIDE SEQUENCE</scope>
    <source>
        <strain evidence="12">2021CK-01020</strain>
    </source>
</reference>
<evidence type="ECO:0000313" key="9">
    <source>
        <dbReference type="EMBL" id="MZZ14140.1"/>
    </source>
</evidence>
<dbReference type="Proteomes" id="UP001297540">
    <property type="component" value="Chromosome"/>
</dbReference>
<dbReference type="Pfam" id="PF13442">
    <property type="entry name" value="Cytochrome_CBB3"/>
    <property type="match status" value="1"/>
</dbReference>
<keyword evidence="2 4" id="KW-0479">Metal-binding</keyword>
<dbReference type="Proteomes" id="UP000644192">
    <property type="component" value="Unassembled WGS sequence"/>
</dbReference>
<keyword evidence="1 4" id="KW-0349">Heme</keyword>
<dbReference type="GO" id="GO:0020037">
    <property type="term" value="F:heme binding"/>
    <property type="evidence" value="ECO:0007669"/>
    <property type="project" value="InterPro"/>
</dbReference>
<reference evidence="12" key="9">
    <citation type="submission" date="2023-10" db="EMBL/GenBank/DDBJ databases">
        <title>Pathogen: clinical or host-associated sample.</title>
        <authorList>
            <person name="Hergert J."/>
            <person name="Casey R."/>
            <person name="Wagner J."/>
            <person name="Young E.L."/>
            <person name="Oakeson K.F."/>
        </authorList>
    </citation>
    <scope>NUCLEOTIDE SEQUENCE</scope>
    <source>
        <strain evidence="12">2021CK-01020</strain>
    </source>
</reference>
<dbReference type="PROSITE" id="PS51007">
    <property type="entry name" value="CYTC"/>
    <property type="match status" value="1"/>
</dbReference>
<evidence type="ECO:0000313" key="13">
    <source>
        <dbReference type="Proteomes" id="UP000045039"/>
    </source>
</evidence>
<reference evidence="11 15" key="4">
    <citation type="submission" date="2017-08" db="EMBL/GenBank/DDBJ databases">
        <authorList>
            <person name="Feschi L."/>
            <person name="Jeukens J."/>
            <person name="Emond-Rheault J.-G."/>
            <person name="Kukavica-Ibrulj I."/>
            <person name="Boyle B."/>
            <person name="Levesque R.C."/>
        </authorList>
    </citation>
    <scope>NUCLEOTIDE SEQUENCE [LARGE SCALE GENOMIC DNA]</scope>
    <source>
        <strain evidence="11 15">PA-W36</strain>
    </source>
</reference>
<dbReference type="GO" id="GO:0046872">
    <property type="term" value="F:metal ion binding"/>
    <property type="evidence" value="ECO:0007669"/>
    <property type="project" value="UniProtKB-KW"/>
</dbReference>
<dbReference type="GO" id="GO:0009055">
    <property type="term" value="F:electron transfer activity"/>
    <property type="evidence" value="ECO:0007669"/>
    <property type="project" value="InterPro"/>
</dbReference>
<dbReference type="EMBL" id="WOAD01000004">
    <property type="protein sequence ID" value="MUI34815.1"/>
    <property type="molecule type" value="Genomic_DNA"/>
</dbReference>
<keyword evidence="3 4" id="KW-0408">Iron</keyword>
<accession>A0A0C7D2P4</accession>
<keyword evidence="5" id="KW-0732">Signal</keyword>
<dbReference type="EMBL" id="NFFZ01000009">
    <property type="protein sequence ID" value="OTI60285.1"/>
    <property type="molecule type" value="Genomic_DNA"/>
</dbReference>
<evidence type="ECO:0000256" key="5">
    <source>
        <dbReference type="SAM" id="SignalP"/>
    </source>
</evidence>
<feature type="domain" description="Cytochrome c" evidence="6">
    <location>
        <begin position="35"/>
        <end position="116"/>
    </location>
</feature>
<dbReference type="EMBL" id="CP136986">
    <property type="protein sequence ID" value="WOS78736.1"/>
    <property type="molecule type" value="Genomic_DNA"/>
</dbReference>
<evidence type="ECO:0000313" key="15">
    <source>
        <dbReference type="Proteomes" id="UP000284767"/>
    </source>
</evidence>
<evidence type="ECO:0000313" key="16">
    <source>
        <dbReference type="Proteomes" id="UP000433532"/>
    </source>
</evidence>
<feature type="signal peptide" evidence="5">
    <location>
        <begin position="1"/>
        <end position="31"/>
    </location>
</feature>
<dbReference type="EMBL" id="CVVU01000111">
    <property type="protein sequence ID" value="CRO57317.1"/>
    <property type="molecule type" value="Genomic_DNA"/>
</dbReference>
<dbReference type="RefSeq" id="WP_003084870.1">
    <property type="nucleotide sequence ID" value="NZ_AP014622.1"/>
</dbReference>
<dbReference type="Proteomes" id="UP000045039">
    <property type="component" value="Unassembled WGS sequence"/>
</dbReference>
<dbReference type="Proteomes" id="UP000433532">
    <property type="component" value="Unassembled WGS sequence"/>
</dbReference>
<dbReference type="EMBL" id="NSNE01000004">
    <property type="protein sequence ID" value="RPM19314.1"/>
    <property type="molecule type" value="Genomic_DNA"/>
</dbReference>
<evidence type="ECO:0000259" key="6">
    <source>
        <dbReference type="PROSITE" id="PS51007"/>
    </source>
</evidence>
<evidence type="ECO:0000313" key="7">
    <source>
        <dbReference type="EMBL" id="CRO57317.1"/>
    </source>
</evidence>
<feature type="chain" id="PRO_5015035397" evidence="5">
    <location>
        <begin position="32"/>
        <end position="119"/>
    </location>
</feature>
<dbReference type="OMA" id="FMTQDEA"/>
<dbReference type="Gene3D" id="1.10.760.10">
    <property type="entry name" value="Cytochrome c-like domain"/>
    <property type="match status" value="1"/>
</dbReference>
<dbReference type="InterPro" id="IPR009056">
    <property type="entry name" value="Cyt_c-like_dom"/>
</dbReference>
<organism evidence="11 15">
    <name type="scientific">Pseudomonas aeruginosa</name>
    <dbReference type="NCBI Taxonomy" id="287"/>
    <lineage>
        <taxon>Bacteria</taxon>
        <taxon>Pseudomonadati</taxon>
        <taxon>Pseudomonadota</taxon>
        <taxon>Gammaproteobacteria</taxon>
        <taxon>Pseudomonadales</taxon>
        <taxon>Pseudomonadaceae</taxon>
        <taxon>Pseudomonas</taxon>
    </lineage>
</organism>
<reference evidence="10 14" key="3">
    <citation type="submission" date="2017-05" db="EMBL/GenBank/DDBJ databases">
        <authorList>
            <person name="Song R."/>
            <person name="Chenine A.L."/>
            <person name="Ruprecht R.M."/>
        </authorList>
    </citation>
    <scope>NUCLEOTIDE SEQUENCE [LARGE SCALE GENOMIC DNA]</scope>
    <source>
        <strain evidence="10 14">S567_C10_BS</strain>
    </source>
</reference>
<gene>
    <name evidence="12" type="primary">nirC</name>
    <name evidence="10" type="ORF">CAZ10_18555</name>
    <name evidence="8" type="ORF">GNQ48_07340</name>
    <name evidence="9" type="ORF">GUL26_17980</name>
    <name evidence="11" type="ORF">IPC1295_09145</name>
    <name evidence="12" type="ORF">L4V69_06210</name>
    <name evidence="7" type="ORF">PAERUG_P19_London_7_VIM_2_05_10_01995</name>
</gene>